<sequence length="601" mass="65379">MSQSAPYYLLLLFCLLLALGLTVAALRRPNRQRLFLRLGAGWLAVLGLWATAYPPRHSVPAARQEAVLLTPGYQPDSLQQVVRLLGPATKVWRLGFVTASDTPTLPSLQLLQEQHPGLRRLHVLGRGIPPEELSNLGPLKLVLHGSQPFTGFQQAVWNRYLALGQPLRVAGTFAAHLPAASPVWVSLHGAGRPTDSVLLKTGQGPFQLRVLPKVAGPVVYQLRARRAGKLVATEPVPLTITTPQPLHLLLLSSTASFEFKFLKNYLGTQQHRVALRTGISRGLLQTEFLNQPAHDLSRLTSPTLARYDAIVVDAAVLGSLSSSETLSLAAAVRTTGLGLLVLADAAALPRALPARASFTVLPRPAGSTDRPQPIQWPDAAAPATALLPATLRLSATARTLVTDQQQRPVVAAQRLGLGSVTVSVLAQTFPWALQGSTATYASFWSELLQATTRPRPPQAQWQLLTTWPRPDQPTQLRLTSSSFPVTFPEVSGPPPTATTVLSLEQQAALPEWKIGQFWPRTAGWHALRLPTQPVFSFYVFGPHDWLGPEIALRQQAAARFRTTLPVAVADTGVVVWESYPALWFFVVFALGAGFLWLEEKL</sequence>
<organism evidence="2 3">
    <name type="scientific">Hymenobacter cellulosivorans</name>
    <dbReference type="NCBI Taxonomy" id="2932249"/>
    <lineage>
        <taxon>Bacteria</taxon>
        <taxon>Pseudomonadati</taxon>
        <taxon>Bacteroidota</taxon>
        <taxon>Cytophagia</taxon>
        <taxon>Cytophagales</taxon>
        <taxon>Hymenobacteraceae</taxon>
        <taxon>Hymenobacter</taxon>
    </lineage>
</organism>
<dbReference type="PANTHER" id="PTHR37947">
    <property type="entry name" value="BLL2462 PROTEIN"/>
    <property type="match status" value="1"/>
</dbReference>
<dbReference type="EMBL" id="CP095049">
    <property type="protein sequence ID" value="UOQ54363.1"/>
    <property type="molecule type" value="Genomic_DNA"/>
</dbReference>
<accession>A0ABY4FEE0</accession>
<dbReference type="SUPFAM" id="SSF52317">
    <property type="entry name" value="Class I glutamine amidotransferase-like"/>
    <property type="match status" value="1"/>
</dbReference>
<keyword evidence="3" id="KW-1185">Reference proteome</keyword>
<evidence type="ECO:0008006" key="4">
    <source>
        <dbReference type="Google" id="ProtNLM"/>
    </source>
</evidence>
<name>A0ABY4FEE0_9BACT</name>
<dbReference type="RefSeq" id="WP_244721096.1">
    <property type="nucleotide sequence ID" value="NZ_CP095049.1"/>
</dbReference>
<gene>
    <name evidence="2" type="ORF">MUN80_06285</name>
</gene>
<dbReference type="Proteomes" id="UP000831785">
    <property type="component" value="Chromosome"/>
</dbReference>
<protein>
    <recommendedName>
        <fullName evidence="4">VWA domain-containing protein</fullName>
    </recommendedName>
</protein>
<keyword evidence="1" id="KW-1133">Transmembrane helix</keyword>
<feature type="transmembrane region" description="Helical" evidence="1">
    <location>
        <begin position="579"/>
        <end position="597"/>
    </location>
</feature>
<feature type="transmembrane region" description="Helical" evidence="1">
    <location>
        <begin position="6"/>
        <end position="27"/>
    </location>
</feature>
<dbReference type="InterPro" id="IPR029062">
    <property type="entry name" value="Class_I_gatase-like"/>
</dbReference>
<evidence type="ECO:0000313" key="3">
    <source>
        <dbReference type="Proteomes" id="UP000831785"/>
    </source>
</evidence>
<evidence type="ECO:0000256" key="1">
    <source>
        <dbReference type="SAM" id="Phobius"/>
    </source>
</evidence>
<dbReference type="PANTHER" id="PTHR37947:SF1">
    <property type="entry name" value="BLL2462 PROTEIN"/>
    <property type="match status" value="1"/>
</dbReference>
<keyword evidence="1" id="KW-0812">Transmembrane</keyword>
<feature type="transmembrane region" description="Helical" evidence="1">
    <location>
        <begin position="34"/>
        <end position="53"/>
    </location>
</feature>
<evidence type="ECO:0000313" key="2">
    <source>
        <dbReference type="EMBL" id="UOQ54363.1"/>
    </source>
</evidence>
<reference evidence="2 3" key="1">
    <citation type="submission" date="2022-04" db="EMBL/GenBank/DDBJ databases">
        <title>Hymenobacter sp. isolated from the air.</title>
        <authorList>
            <person name="Won M."/>
            <person name="Lee C.-M."/>
            <person name="Woen H.-Y."/>
            <person name="Kwon S.-W."/>
        </authorList>
    </citation>
    <scope>NUCLEOTIDE SEQUENCE [LARGE SCALE GENOMIC DNA]</scope>
    <source>
        <strain evidence="3">5116 S-27</strain>
    </source>
</reference>
<keyword evidence="1" id="KW-0472">Membrane</keyword>
<dbReference type="Gene3D" id="3.40.50.880">
    <property type="match status" value="1"/>
</dbReference>
<proteinExistence type="predicted"/>